<accession>A0A6H0XKH8</accession>
<organism evidence="1 2">
    <name type="scientific">Peltaster fructicola</name>
    <dbReference type="NCBI Taxonomy" id="286661"/>
    <lineage>
        <taxon>Eukaryota</taxon>
        <taxon>Fungi</taxon>
        <taxon>Dikarya</taxon>
        <taxon>Ascomycota</taxon>
        <taxon>Pezizomycotina</taxon>
        <taxon>Dothideomycetes</taxon>
        <taxon>Dothideomycetes incertae sedis</taxon>
        <taxon>Peltaster</taxon>
    </lineage>
</organism>
<dbReference type="AlphaFoldDB" id="A0A6H0XKH8"/>
<reference evidence="1 2" key="1">
    <citation type="journal article" date="2016" name="Sci. Rep.">
        <title>Peltaster fructicola genome reveals evolution from an invasive phytopathogen to an ectophytic parasite.</title>
        <authorList>
            <person name="Xu C."/>
            <person name="Chen H."/>
            <person name="Gleason M.L."/>
            <person name="Xu J.R."/>
            <person name="Liu H."/>
            <person name="Zhang R."/>
            <person name="Sun G."/>
        </authorList>
    </citation>
    <scope>NUCLEOTIDE SEQUENCE [LARGE SCALE GENOMIC DNA]</scope>
    <source>
        <strain evidence="1 2">LNHT1506</strain>
    </source>
</reference>
<proteinExistence type="predicted"/>
<evidence type="ECO:0000313" key="2">
    <source>
        <dbReference type="Proteomes" id="UP000503462"/>
    </source>
</evidence>
<protein>
    <submittedName>
        <fullName evidence="1">Uncharacterized protein</fullName>
    </submittedName>
</protein>
<sequence length="181" mass="20564">MNPTLTRWAVNQARAMRVAEIVTDYRNIQTRISQIRASPTAEEYNEVGFALLRQCESEAREILAQPFPTDNNTARDEEQIKQQLRRIIIDSAVRRFRVQKIFLRMSAALSWISKRTQVLQGSKPSAQHAAALNAITQALRQDLISITDARIEASLRDIDTRAGKWVLEDPPLTLIQRLVGA</sequence>
<keyword evidence="2" id="KW-1185">Reference proteome</keyword>
<name>A0A6H0XKH8_9PEZI</name>
<dbReference type="EMBL" id="CP051139">
    <property type="protein sequence ID" value="QIW95246.1"/>
    <property type="molecule type" value="Genomic_DNA"/>
</dbReference>
<gene>
    <name evidence="1" type="ORF">AMS68_000764</name>
</gene>
<evidence type="ECO:0000313" key="1">
    <source>
        <dbReference type="EMBL" id="QIW95246.1"/>
    </source>
</evidence>
<dbReference type="OrthoDB" id="4510061at2759"/>
<dbReference type="Proteomes" id="UP000503462">
    <property type="component" value="Chromosome 1"/>
</dbReference>